<evidence type="ECO:0000256" key="7">
    <source>
        <dbReference type="ARBA" id="ARBA00022989"/>
    </source>
</evidence>
<evidence type="ECO:0000313" key="10">
    <source>
        <dbReference type="EMBL" id="MDQ0161052.1"/>
    </source>
</evidence>
<dbReference type="NCBIfam" id="TIGR00796">
    <property type="entry name" value="livcs"/>
    <property type="match status" value="1"/>
</dbReference>
<feature type="transmembrane region" description="Helical" evidence="9">
    <location>
        <begin position="348"/>
        <end position="368"/>
    </location>
</feature>
<feature type="transmembrane region" description="Helical" evidence="9">
    <location>
        <begin position="42"/>
        <end position="66"/>
    </location>
</feature>
<keyword evidence="8 9" id="KW-0472">Membrane</keyword>
<feature type="transmembrane region" description="Helical" evidence="9">
    <location>
        <begin position="415"/>
        <end position="435"/>
    </location>
</feature>
<feature type="transmembrane region" description="Helical" evidence="9">
    <location>
        <begin position="375"/>
        <end position="395"/>
    </location>
</feature>
<accession>A0ABT9VJB5</accession>
<dbReference type="Proteomes" id="UP001225646">
    <property type="component" value="Unassembled WGS sequence"/>
</dbReference>
<evidence type="ECO:0000256" key="6">
    <source>
        <dbReference type="ARBA" id="ARBA00022970"/>
    </source>
</evidence>
<keyword evidence="7 9" id="KW-1133">Transmembrane helix</keyword>
<name>A0ABT9VJB5_9BACI</name>
<feature type="transmembrane region" description="Helical" evidence="9">
    <location>
        <begin position="155"/>
        <end position="173"/>
    </location>
</feature>
<evidence type="ECO:0000256" key="3">
    <source>
        <dbReference type="ARBA" id="ARBA00022448"/>
    </source>
</evidence>
<dbReference type="Pfam" id="PF05525">
    <property type="entry name" value="Branch_AA_trans"/>
    <property type="match status" value="1"/>
</dbReference>
<keyword evidence="6 9" id="KW-0029">Amino-acid transport</keyword>
<feature type="transmembrane region" description="Helical" evidence="9">
    <location>
        <begin position="123"/>
        <end position="143"/>
    </location>
</feature>
<feature type="transmembrane region" description="Helical" evidence="9">
    <location>
        <begin position="12"/>
        <end position="30"/>
    </location>
</feature>
<feature type="transmembrane region" description="Helical" evidence="9">
    <location>
        <begin position="323"/>
        <end position="342"/>
    </location>
</feature>
<evidence type="ECO:0000256" key="5">
    <source>
        <dbReference type="ARBA" id="ARBA00022692"/>
    </source>
</evidence>
<feature type="transmembrane region" description="Helical" evidence="9">
    <location>
        <begin position="78"/>
        <end position="98"/>
    </location>
</feature>
<dbReference type="RefSeq" id="WP_419150976.1">
    <property type="nucleotide sequence ID" value="NZ_JAUSTR010000001.1"/>
</dbReference>
<comment type="caution">
    <text evidence="10">The sequence shown here is derived from an EMBL/GenBank/DDBJ whole genome shotgun (WGS) entry which is preliminary data.</text>
</comment>
<reference evidence="10 11" key="1">
    <citation type="submission" date="2023-07" db="EMBL/GenBank/DDBJ databases">
        <title>Genomic Encyclopedia of Type Strains, Phase IV (KMG-IV): sequencing the most valuable type-strain genomes for metagenomic binning, comparative biology and taxonomic classification.</title>
        <authorList>
            <person name="Goeker M."/>
        </authorList>
    </citation>
    <scope>NUCLEOTIDE SEQUENCE [LARGE SCALE GENOMIC DNA]</scope>
    <source>
        <strain evidence="10 11">DSM 19092</strain>
    </source>
</reference>
<dbReference type="EMBL" id="JAUSTR010000001">
    <property type="protein sequence ID" value="MDQ0161052.1"/>
    <property type="molecule type" value="Genomic_DNA"/>
</dbReference>
<keyword evidence="4" id="KW-1003">Cell membrane</keyword>
<keyword evidence="3 9" id="KW-0813">Transport</keyword>
<feature type="transmembrane region" description="Helical" evidence="9">
    <location>
        <begin position="230"/>
        <end position="251"/>
    </location>
</feature>
<keyword evidence="5 9" id="KW-0812">Transmembrane</keyword>
<evidence type="ECO:0000256" key="8">
    <source>
        <dbReference type="ARBA" id="ARBA00023136"/>
    </source>
</evidence>
<dbReference type="InterPro" id="IPR004685">
    <property type="entry name" value="Brnchd-chn_aa_trnsp_Livcs"/>
</dbReference>
<dbReference type="PANTHER" id="PTHR30588:SF0">
    <property type="entry name" value="BRANCHED-CHAIN AMINO ACID PERMEASE BRNQ"/>
    <property type="match status" value="1"/>
</dbReference>
<feature type="transmembrane region" description="Helical" evidence="9">
    <location>
        <begin position="199"/>
        <end position="218"/>
    </location>
</feature>
<sequence>MSSGKLTAKEIFLIGLMLFALFLGAGNLIFPPALGQAAGEHLLPAIIGFLITGVGLPLLGVVAIGLSGSDLQGLANRVHPNFSIIFTFVMYLTLGPLFGIPRTGTVAYEIGVLPFMPETSEKYGIALFIYTIVFFGITYFLSLNPSKLVDRIGKWLTPMLISVLALLFIKAIIDPLGSLQSAQGDYINIPFFKGFLEGYLTMDTIAALVFGIVVMNAIKEKGVTSHKEIAKVSIQAGMIAAIGLALVYLSLGYLGSTSIEAIGPKENGGAILSASAHYLFGNFGKFILGLAITFACLTTSIGLVSSCAAFFKKVLPITYKNAVFILSIFSGIIANVGLTQLIKFSIPILVAIYPLAIVLIGLSFLHNAFKGNRQVYGYSLFFTGIVSIVDGLKAANIQISVINEIFGFLPLFDLGVGWLLPAIVGAIIGYIRSLIRTIPSQL</sequence>
<comment type="subcellular location">
    <subcellularLocation>
        <location evidence="1 9">Cell membrane</location>
        <topology evidence="1 9">Multi-pass membrane protein</topology>
    </subcellularLocation>
</comment>
<proteinExistence type="inferred from homology"/>
<comment type="similarity">
    <text evidence="2 9">Belongs to the branched chain amino acid transporter family.</text>
</comment>
<protein>
    <recommendedName>
        <fullName evidence="9">Branched-chain amino acid transport system carrier protein</fullName>
    </recommendedName>
</protein>
<evidence type="ECO:0000256" key="2">
    <source>
        <dbReference type="ARBA" id="ARBA00008540"/>
    </source>
</evidence>
<dbReference type="PANTHER" id="PTHR30588">
    <property type="entry name" value="BRANCHED-CHAIN AMINO ACID TRANSPORT SYSTEM 2 CARRIER PROTEIN"/>
    <property type="match status" value="1"/>
</dbReference>
<organism evidence="10 11">
    <name type="scientific">Aeribacillus alveayuensis</name>
    <dbReference type="NCBI Taxonomy" id="279215"/>
    <lineage>
        <taxon>Bacteria</taxon>
        <taxon>Bacillati</taxon>
        <taxon>Bacillota</taxon>
        <taxon>Bacilli</taxon>
        <taxon>Bacillales</taxon>
        <taxon>Bacillaceae</taxon>
        <taxon>Aeribacillus</taxon>
    </lineage>
</organism>
<evidence type="ECO:0000256" key="4">
    <source>
        <dbReference type="ARBA" id="ARBA00022475"/>
    </source>
</evidence>
<keyword evidence="11" id="KW-1185">Reference proteome</keyword>
<evidence type="ECO:0000256" key="9">
    <source>
        <dbReference type="RuleBase" id="RU362122"/>
    </source>
</evidence>
<comment type="function">
    <text evidence="9">Component of the transport system for branched-chain amino acids.</text>
</comment>
<feature type="transmembrane region" description="Helical" evidence="9">
    <location>
        <begin position="286"/>
        <end position="311"/>
    </location>
</feature>
<evidence type="ECO:0000256" key="1">
    <source>
        <dbReference type="ARBA" id="ARBA00004651"/>
    </source>
</evidence>
<gene>
    <name evidence="10" type="ORF">J2S06_000122</name>
</gene>
<evidence type="ECO:0000313" key="11">
    <source>
        <dbReference type="Proteomes" id="UP001225646"/>
    </source>
</evidence>